<protein>
    <submittedName>
        <fullName evidence="7">SCO family protein</fullName>
    </submittedName>
</protein>
<dbReference type="EMBL" id="JACJVJ010000001">
    <property type="protein sequence ID" value="MBC2776269.1"/>
    <property type="molecule type" value="Genomic_DNA"/>
</dbReference>
<dbReference type="InterPro" id="IPR013766">
    <property type="entry name" value="Thioredoxin_domain"/>
</dbReference>
<dbReference type="PROSITE" id="PS51352">
    <property type="entry name" value="THIOREDOXIN_2"/>
    <property type="match status" value="1"/>
</dbReference>
<keyword evidence="4" id="KW-1015">Disulfide bond</keyword>
<feature type="binding site" evidence="3">
    <location>
        <position position="173"/>
    </location>
    <ligand>
        <name>Cu cation</name>
        <dbReference type="ChEBI" id="CHEBI:23378"/>
    </ligand>
</feature>
<keyword evidence="2 3" id="KW-0186">Copper</keyword>
<dbReference type="InterPro" id="IPR003782">
    <property type="entry name" value="SCO1/SenC"/>
</dbReference>
<feature type="chain" id="PRO_5032749048" evidence="5">
    <location>
        <begin position="36"/>
        <end position="208"/>
    </location>
</feature>
<feature type="binding site" evidence="3">
    <location>
        <position position="84"/>
    </location>
    <ligand>
        <name>Cu cation</name>
        <dbReference type="ChEBI" id="CHEBI:23378"/>
    </ligand>
</feature>
<dbReference type="Pfam" id="PF02630">
    <property type="entry name" value="SCO1-SenC"/>
    <property type="match status" value="1"/>
</dbReference>
<evidence type="ECO:0000256" key="3">
    <source>
        <dbReference type="PIRSR" id="PIRSR603782-1"/>
    </source>
</evidence>
<dbReference type="FunFam" id="3.40.30.10:FF:000013">
    <property type="entry name" value="Blast:Protein SCO1 homolog, mitochondrial"/>
    <property type="match status" value="1"/>
</dbReference>
<comment type="similarity">
    <text evidence="1">Belongs to the SCO1/2 family.</text>
</comment>
<dbReference type="SUPFAM" id="SSF52833">
    <property type="entry name" value="Thioredoxin-like"/>
    <property type="match status" value="1"/>
</dbReference>
<accession>A0A842HVI9</accession>
<dbReference type="Gene3D" id="3.40.30.10">
    <property type="entry name" value="Glutaredoxin"/>
    <property type="match status" value="1"/>
</dbReference>
<sequence>MTGAVMNDLPFPKIRFLPLLLAAALTACSPGGDTAAQEAPPLQGAAIGGDFTLTDESGQTAQESDFAGDYRIVYFGYTFCPDVCPVDMQNLGRALRAFEADDAEAAGKLVPIFVSVDPGRDTPEVLAEYTANFHPRLIGMTGTREQLDAMVEAYGAWYEIEEDDGSGRYLVNHTNNATLFGPDGEPLAILPLQDSTETIVDTLRRWVR</sequence>
<evidence type="ECO:0000259" key="6">
    <source>
        <dbReference type="PROSITE" id="PS51352"/>
    </source>
</evidence>
<dbReference type="GO" id="GO:0046872">
    <property type="term" value="F:metal ion binding"/>
    <property type="evidence" value="ECO:0007669"/>
    <property type="project" value="UniProtKB-KW"/>
</dbReference>
<feature type="signal peptide" evidence="5">
    <location>
        <begin position="1"/>
        <end position="35"/>
    </location>
</feature>
<dbReference type="AlphaFoldDB" id="A0A842HVI9"/>
<name>A0A842HVI9_9SPHN</name>
<evidence type="ECO:0000256" key="2">
    <source>
        <dbReference type="ARBA" id="ARBA00023008"/>
    </source>
</evidence>
<dbReference type="PANTHER" id="PTHR12151">
    <property type="entry name" value="ELECTRON TRANSPORT PROTIN SCO1/SENC FAMILY MEMBER"/>
    <property type="match status" value="1"/>
</dbReference>
<evidence type="ECO:0000256" key="4">
    <source>
        <dbReference type="PIRSR" id="PIRSR603782-2"/>
    </source>
</evidence>
<keyword evidence="5" id="KW-0732">Signal</keyword>
<evidence type="ECO:0000313" key="8">
    <source>
        <dbReference type="Proteomes" id="UP000564378"/>
    </source>
</evidence>
<keyword evidence="3" id="KW-0479">Metal-binding</keyword>
<dbReference type="CDD" id="cd02968">
    <property type="entry name" value="SCO"/>
    <property type="match status" value="1"/>
</dbReference>
<keyword evidence="8" id="KW-1185">Reference proteome</keyword>
<dbReference type="PANTHER" id="PTHR12151:SF25">
    <property type="entry name" value="LINALOOL DEHYDRATASE_ISOMERASE DOMAIN-CONTAINING PROTEIN"/>
    <property type="match status" value="1"/>
</dbReference>
<feature type="binding site" evidence="3">
    <location>
        <position position="80"/>
    </location>
    <ligand>
        <name>Cu cation</name>
        <dbReference type="ChEBI" id="CHEBI:23378"/>
    </ligand>
</feature>
<reference evidence="7 8" key="1">
    <citation type="submission" date="2020-08" db="EMBL/GenBank/DDBJ databases">
        <title>Draft genome sequence of Parasphingopyxis sp. GrpM-11.</title>
        <authorList>
            <person name="Oh J."/>
            <person name="Roh D.-H."/>
        </authorList>
    </citation>
    <scope>NUCLEOTIDE SEQUENCE [LARGE SCALE GENOMIC DNA]</scope>
    <source>
        <strain evidence="7 8">GrpM-11</strain>
    </source>
</reference>
<comment type="caution">
    <text evidence="7">The sequence shown here is derived from an EMBL/GenBank/DDBJ whole genome shotgun (WGS) entry which is preliminary data.</text>
</comment>
<dbReference type="Proteomes" id="UP000564378">
    <property type="component" value="Unassembled WGS sequence"/>
</dbReference>
<dbReference type="InterPro" id="IPR036249">
    <property type="entry name" value="Thioredoxin-like_sf"/>
</dbReference>
<evidence type="ECO:0000256" key="1">
    <source>
        <dbReference type="ARBA" id="ARBA00010996"/>
    </source>
</evidence>
<organism evidence="7 8">
    <name type="scientific">Parasphingopyxis marina</name>
    <dbReference type="NCBI Taxonomy" id="2761622"/>
    <lineage>
        <taxon>Bacteria</taxon>
        <taxon>Pseudomonadati</taxon>
        <taxon>Pseudomonadota</taxon>
        <taxon>Alphaproteobacteria</taxon>
        <taxon>Sphingomonadales</taxon>
        <taxon>Sphingomonadaceae</taxon>
        <taxon>Parasphingopyxis</taxon>
    </lineage>
</organism>
<gene>
    <name evidence="7" type="ORF">H6P80_01420</name>
</gene>
<feature type="domain" description="Thioredoxin" evidence="6">
    <location>
        <begin position="33"/>
        <end position="208"/>
    </location>
</feature>
<evidence type="ECO:0000256" key="5">
    <source>
        <dbReference type="SAM" id="SignalP"/>
    </source>
</evidence>
<proteinExistence type="inferred from homology"/>
<feature type="disulfide bond" description="Redox-active" evidence="4">
    <location>
        <begin position="80"/>
        <end position="84"/>
    </location>
</feature>
<evidence type="ECO:0000313" key="7">
    <source>
        <dbReference type="EMBL" id="MBC2776269.1"/>
    </source>
</evidence>